<dbReference type="OrthoDB" id="6717082at2"/>
<gene>
    <name evidence="2" type="ORF">ASB58_10955</name>
</gene>
<keyword evidence="3" id="KW-1185">Reference proteome</keyword>
<organism evidence="2 3">
    <name type="scientific">Pseudomonas abyssi</name>
    <dbReference type="NCBI Taxonomy" id="170540"/>
    <lineage>
        <taxon>Bacteria</taxon>
        <taxon>Pseudomonadati</taxon>
        <taxon>Pseudomonadota</taxon>
        <taxon>Gammaproteobacteria</taxon>
        <taxon>Pseudomonadales</taxon>
        <taxon>Pseudomonadaceae</taxon>
        <taxon>Pseudomonas</taxon>
    </lineage>
</organism>
<accession>A0A395R4L1</accession>
<proteinExistence type="predicted"/>
<evidence type="ECO:0000313" key="2">
    <source>
        <dbReference type="EMBL" id="RGP54749.1"/>
    </source>
</evidence>
<name>A0A395R4L1_9PSED</name>
<dbReference type="EMBL" id="LMAZ01000003">
    <property type="protein sequence ID" value="RGP54749.1"/>
    <property type="molecule type" value="Genomic_DNA"/>
</dbReference>
<feature type="domain" description="DUF7673" evidence="1">
    <location>
        <begin position="18"/>
        <end position="101"/>
    </location>
</feature>
<evidence type="ECO:0000313" key="3">
    <source>
        <dbReference type="Proteomes" id="UP000265411"/>
    </source>
</evidence>
<reference evidence="2 3" key="1">
    <citation type="journal article" date="2018" name="Syst. Appl. Microbiol.">
        <title>Pseudomonas gallaeciensis sp. nov., isolated from crude-oil-contaminated intertidal sand samples after the Prestige oil spill.</title>
        <authorList>
            <person name="Mulet M."/>
            <person name="Sanchez D."/>
            <person name="Rodriguez A.C."/>
            <person name="Nogales B."/>
            <person name="Bosch R."/>
            <person name="Busquets A."/>
            <person name="Gomila M."/>
            <person name="Lalucat J."/>
            <person name="Garcia-Valdes E."/>
        </authorList>
    </citation>
    <scope>NUCLEOTIDE SEQUENCE [LARGE SCALE GENOMIC DNA]</scope>
    <source>
        <strain evidence="2 3">V113</strain>
    </source>
</reference>
<comment type="caution">
    <text evidence="2">The sequence shown here is derived from an EMBL/GenBank/DDBJ whole genome shotgun (WGS) entry which is preliminary data.</text>
</comment>
<dbReference type="Pfam" id="PF24720">
    <property type="entry name" value="DUF7673"/>
    <property type="match status" value="1"/>
</dbReference>
<dbReference type="InterPro" id="IPR056090">
    <property type="entry name" value="DUF7673"/>
</dbReference>
<evidence type="ECO:0000259" key="1">
    <source>
        <dbReference type="Pfam" id="PF24720"/>
    </source>
</evidence>
<dbReference type="Proteomes" id="UP000265411">
    <property type="component" value="Unassembled WGS sequence"/>
</dbReference>
<dbReference type="AlphaFoldDB" id="A0A395R4L1"/>
<protein>
    <recommendedName>
        <fullName evidence="1">DUF7673 domain-containing protein</fullName>
    </recommendedName>
</protein>
<sequence length="105" mass="12207">MLAEQEQHRQNRRAAGLNALQRLVPIALGHTGQCRVVGRFLLGLYNGPQYRFDLTDLRLLDTPVHEDCLKVLMLDHSPEYEVHEYVKDGHAKWQQLISMWGRNDD</sequence>